<dbReference type="InterPro" id="IPR043519">
    <property type="entry name" value="NT_sf"/>
</dbReference>
<gene>
    <name evidence="3" type="ORF">LUZ61_007039</name>
</gene>
<evidence type="ECO:0000313" key="4">
    <source>
        <dbReference type="Proteomes" id="UP001210211"/>
    </source>
</evidence>
<dbReference type="GO" id="GO:0050265">
    <property type="term" value="F:RNA uridylyltransferase activity"/>
    <property type="evidence" value="ECO:0007669"/>
    <property type="project" value="TreeGrafter"/>
</dbReference>
<dbReference type="PANTHER" id="PTHR12271:SF123">
    <property type="entry name" value="PROTEIN HESO1"/>
    <property type="match status" value="1"/>
</dbReference>
<accession>A0AAD5ZSX7</accession>
<feature type="domain" description="Poly(A) RNA polymerase mitochondrial-like central palm" evidence="2">
    <location>
        <begin position="18"/>
        <end position="156"/>
    </location>
</feature>
<dbReference type="SUPFAM" id="SSF81631">
    <property type="entry name" value="PAP/OAS1 substrate-binding domain"/>
    <property type="match status" value="1"/>
</dbReference>
<keyword evidence="4" id="KW-1185">Reference proteome</keyword>
<evidence type="ECO:0000259" key="2">
    <source>
        <dbReference type="Pfam" id="PF22600"/>
    </source>
</evidence>
<dbReference type="Proteomes" id="UP001210211">
    <property type="component" value="Unassembled WGS sequence"/>
</dbReference>
<dbReference type="PANTHER" id="PTHR12271">
    <property type="entry name" value="POLY A POLYMERASE CID PAP -RELATED"/>
    <property type="match status" value="1"/>
</dbReference>
<name>A0AAD5ZSX7_9POAL</name>
<comment type="caution">
    <text evidence="3">The sequence shown here is derived from an EMBL/GenBank/DDBJ whole genome shotgun (WGS) entry which is preliminary data.</text>
</comment>
<dbReference type="InterPro" id="IPR054708">
    <property type="entry name" value="MTPAP-like_central"/>
</dbReference>
<organism evidence="3 4">
    <name type="scientific">Rhynchospora tenuis</name>
    <dbReference type="NCBI Taxonomy" id="198213"/>
    <lineage>
        <taxon>Eukaryota</taxon>
        <taxon>Viridiplantae</taxon>
        <taxon>Streptophyta</taxon>
        <taxon>Embryophyta</taxon>
        <taxon>Tracheophyta</taxon>
        <taxon>Spermatophyta</taxon>
        <taxon>Magnoliopsida</taxon>
        <taxon>Liliopsida</taxon>
        <taxon>Poales</taxon>
        <taxon>Cyperaceae</taxon>
        <taxon>Cyperoideae</taxon>
        <taxon>Rhynchosporeae</taxon>
        <taxon>Rhynchospora</taxon>
    </lineage>
</organism>
<dbReference type="CDD" id="cd05402">
    <property type="entry name" value="NT_PAP_TUTase"/>
    <property type="match status" value="1"/>
</dbReference>
<sequence length="686" mass="77299">MDYYDPRSTGGLPHSVLEQCIEEILSLIKPLESDRNKRLNTVDELARSIQSIGALKSATVKPFGSFLSNLYSKWGDLDISITLDECFNSSASRTKKQNILREIMKTLRKRGLAQKIQFIPQARVPLLVYESRLYGISCDVSVDNHSGRVKSKILQLVTSLDNRFTDMVMLIKEWAKAQNINNPKSGTLNSYSVCLLVIFHLQTCEPAILPPLREIYNGNVSDDVEGVETEIEREIEDICVLNIQKSISRISSCRNQSSLTDLLVSFFDKFSEIEALSSEYVLCTFTGRWESMASNPRWTEKSYSLHIEDPFQQPDNSARAVGPNDLKTIAEVIQRTRQLLSSLYILSDRDSLLRLLSRPLISTQHSAPRKPIYSHQQANLHLNRNVTQQSDGVVGYCVSAFAESEFNQDRTTRMGTAGKVHIDSNQSTQLANGSKSSPKSNQREKSVKYATSSFQVAKDQVHDPNLTHKGNHLSRSNHGEKLVEYSVPSFRGEKLVEYSVPSFRGTVEPLYDPKLNHNHRNHRVRYSAQHVDRVGQDCLVNLNGPHRTTVEPKFDNSARKNRNSGIRFSGQTPERFDRGHDSGSSGLYETAKASVKAVNDPSLIRNHQSHEMIGYSTAPPGSSNLNYDVGVNETNMTYTSGYIGIVEPVTEQLHRTLKFTRQSYGSRSEKGKQIWQPKVANNHVFQ</sequence>
<evidence type="ECO:0000313" key="3">
    <source>
        <dbReference type="EMBL" id="KAJ3703334.1"/>
    </source>
</evidence>
<dbReference type="SUPFAM" id="SSF81301">
    <property type="entry name" value="Nucleotidyltransferase"/>
    <property type="match status" value="1"/>
</dbReference>
<feature type="region of interest" description="Disordered" evidence="1">
    <location>
        <begin position="419"/>
        <end position="448"/>
    </location>
</feature>
<evidence type="ECO:0000256" key="1">
    <source>
        <dbReference type="SAM" id="MobiDB-lite"/>
    </source>
</evidence>
<feature type="compositionally biased region" description="Polar residues" evidence="1">
    <location>
        <begin position="563"/>
        <end position="572"/>
    </location>
</feature>
<feature type="region of interest" description="Disordered" evidence="1">
    <location>
        <begin position="458"/>
        <end position="477"/>
    </location>
</feature>
<proteinExistence type="predicted"/>
<feature type="compositionally biased region" description="Polar residues" evidence="1">
    <location>
        <begin position="423"/>
        <end position="440"/>
    </location>
</feature>
<dbReference type="EMBL" id="JAMRDG010000001">
    <property type="protein sequence ID" value="KAJ3703334.1"/>
    <property type="molecule type" value="Genomic_DNA"/>
</dbReference>
<feature type="region of interest" description="Disordered" evidence="1">
    <location>
        <begin position="554"/>
        <end position="585"/>
    </location>
</feature>
<dbReference type="Pfam" id="PF22600">
    <property type="entry name" value="MTPAP-like_central"/>
    <property type="match status" value="1"/>
</dbReference>
<dbReference type="AlphaFoldDB" id="A0AAD5ZSX7"/>
<dbReference type="Gene3D" id="3.30.460.10">
    <property type="entry name" value="Beta Polymerase, domain 2"/>
    <property type="match status" value="1"/>
</dbReference>
<dbReference type="Gene3D" id="1.10.1410.10">
    <property type="match status" value="1"/>
</dbReference>
<protein>
    <recommendedName>
        <fullName evidence="2">Poly(A) RNA polymerase mitochondrial-like central palm domain-containing protein</fullName>
    </recommendedName>
</protein>
<reference evidence="3 4" key="1">
    <citation type="journal article" date="2022" name="Cell">
        <title>Repeat-based holocentromeres influence genome architecture and karyotype evolution.</title>
        <authorList>
            <person name="Hofstatter P.G."/>
            <person name="Thangavel G."/>
            <person name="Lux T."/>
            <person name="Neumann P."/>
            <person name="Vondrak T."/>
            <person name="Novak P."/>
            <person name="Zhang M."/>
            <person name="Costa L."/>
            <person name="Castellani M."/>
            <person name="Scott A."/>
            <person name="Toegelov H."/>
            <person name="Fuchs J."/>
            <person name="Mata-Sucre Y."/>
            <person name="Dias Y."/>
            <person name="Vanzela A.L.L."/>
            <person name="Huettel B."/>
            <person name="Almeida C.C.S."/>
            <person name="Simkova H."/>
            <person name="Souza G."/>
            <person name="Pedrosa-Harand A."/>
            <person name="Macas J."/>
            <person name="Mayer K.F.X."/>
            <person name="Houben A."/>
            <person name="Marques A."/>
        </authorList>
    </citation>
    <scope>NUCLEOTIDE SEQUENCE [LARGE SCALE GENOMIC DNA]</scope>
    <source>
        <strain evidence="3">RhyTen1mFocal</strain>
    </source>
</reference>
<dbReference type="GO" id="GO:0031123">
    <property type="term" value="P:RNA 3'-end processing"/>
    <property type="evidence" value="ECO:0007669"/>
    <property type="project" value="TreeGrafter"/>
</dbReference>